<evidence type="ECO:0000313" key="3">
    <source>
        <dbReference type="Proteomes" id="UP000035444"/>
    </source>
</evidence>
<evidence type="ECO:0000313" key="2">
    <source>
        <dbReference type="EMBL" id="KLN61681.1"/>
    </source>
</evidence>
<keyword evidence="1" id="KW-0812">Transmembrane</keyword>
<feature type="transmembrane region" description="Helical" evidence="1">
    <location>
        <begin position="82"/>
        <end position="107"/>
    </location>
</feature>
<gene>
    <name evidence="2" type="ORF">WH96_04930</name>
</gene>
<keyword evidence="1" id="KW-0472">Membrane</keyword>
<keyword evidence="1" id="KW-1133">Transmembrane helix</keyword>
<reference evidence="2 3" key="1">
    <citation type="submission" date="2015-03" db="EMBL/GenBank/DDBJ databases">
        <title>Genome Sequence of Kiloniella spongiae MEBiC09566, isolated from a marine sponge.</title>
        <authorList>
            <person name="Shao Z."/>
            <person name="Wang L."/>
            <person name="Li X."/>
        </authorList>
    </citation>
    <scope>NUCLEOTIDE SEQUENCE [LARGE SCALE GENOMIC DNA]</scope>
    <source>
        <strain evidence="2 3">MEBiC09566</strain>
    </source>
</reference>
<dbReference type="AlphaFoldDB" id="A0A0H2MHM2"/>
<protein>
    <submittedName>
        <fullName evidence="2">Uncharacterized protein</fullName>
    </submittedName>
</protein>
<dbReference type="RefSeq" id="WP_047763016.1">
    <property type="nucleotide sequence ID" value="NZ_LAQL01000003.1"/>
</dbReference>
<organism evidence="2 3">
    <name type="scientific">Kiloniella spongiae</name>
    <dbReference type="NCBI Taxonomy" id="1489064"/>
    <lineage>
        <taxon>Bacteria</taxon>
        <taxon>Pseudomonadati</taxon>
        <taxon>Pseudomonadota</taxon>
        <taxon>Alphaproteobacteria</taxon>
        <taxon>Rhodospirillales</taxon>
        <taxon>Kiloniellaceae</taxon>
        <taxon>Kiloniella</taxon>
    </lineage>
</organism>
<dbReference type="OrthoDB" id="8479336at2"/>
<accession>A0A0H2MHM2</accession>
<comment type="caution">
    <text evidence="2">The sequence shown here is derived from an EMBL/GenBank/DDBJ whole genome shotgun (WGS) entry which is preliminary data.</text>
</comment>
<dbReference type="EMBL" id="LAQL01000003">
    <property type="protein sequence ID" value="KLN61681.1"/>
    <property type="molecule type" value="Genomic_DNA"/>
</dbReference>
<evidence type="ECO:0000256" key="1">
    <source>
        <dbReference type="SAM" id="Phobius"/>
    </source>
</evidence>
<feature type="transmembrane region" description="Helical" evidence="1">
    <location>
        <begin position="127"/>
        <end position="156"/>
    </location>
</feature>
<proteinExistence type="predicted"/>
<name>A0A0H2MHM2_9PROT</name>
<dbReference type="Proteomes" id="UP000035444">
    <property type="component" value="Unassembled WGS sequence"/>
</dbReference>
<keyword evidence="3" id="KW-1185">Reference proteome</keyword>
<feature type="transmembrane region" description="Helical" evidence="1">
    <location>
        <begin position="12"/>
        <end position="30"/>
    </location>
</feature>
<feature type="transmembrane region" description="Helical" evidence="1">
    <location>
        <begin position="42"/>
        <end position="62"/>
    </location>
</feature>
<sequence>MSYKIFRLISGLYWGLVSYLFILLVMGLGADNFYPQLSFQKLLSFKQLTAFLIAFPVGYFALPRFLNNLQGAKRRAFIGGMLCFALAMFCANTFFIFTGFLFTDFMFTGDYADLNFLGPEPSDLSKVLFHLSGILISSAIISPLGGLFALIALWILPTPDQEPDRNQYLNQSNHTRL</sequence>